<dbReference type="Proteomes" id="UP001628179">
    <property type="component" value="Unassembled WGS sequence"/>
</dbReference>
<dbReference type="SUPFAM" id="SSF51735">
    <property type="entry name" value="NAD(P)-binding Rossmann-fold domains"/>
    <property type="match status" value="1"/>
</dbReference>
<dbReference type="InterPro" id="IPR036291">
    <property type="entry name" value="NAD(P)-bd_dom_sf"/>
</dbReference>
<comment type="caution">
    <text evidence="4">The sequence shown here is derived from an EMBL/GenBank/DDBJ whole genome shotgun (WGS) entry which is preliminary data.</text>
</comment>
<evidence type="ECO:0000313" key="4">
    <source>
        <dbReference type="EMBL" id="GAB1318468.1"/>
    </source>
</evidence>
<feature type="domain" description="D-isomer specific 2-hydroxyacid dehydrogenase NAD-binding" evidence="3">
    <location>
        <begin position="237"/>
        <end position="330"/>
    </location>
</feature>
<dbReference type="CDD" id="cd12163">
    <property type="entry name" value="2-Hacid_dh_5"/>
    <property type="match status" value="1"/>
</dbReference>
<proteinExistence type="predicted"/>
<gene>
    <name evidence="4" type="ORF">MFIFM68171_08678</name>
</gene>
<name>A0ABQ0GL23_9PEZI</name>
<evidence type="ECO:0000256" key="1">
    <source>
        <dbReference type="ARBA" id="ARBA00023002"/>
    </source>
</evidence>
<dbReference type="PANTHER" id="PTHR43333">
    <property type="entry name" value="2-HACID_DH_C DOMAIN-CONTAINING PROTEIN"/>
    <property type="match status" value="1"/>
</dbReference>
<keyword evidence="2" id="KW-0520">NAD</keyword>
<dbReference type="RefSeq" id="XP_070920199.1">
    <property type="nucleotide sequence ID" value="XM_071064098.1"/>
</dbReference>
<dbReference type="PROSITE" id="PS00065">
    <property type="entry name" value="D_2_HYDROXYACID_DH_1"/>
    <property type="match status" value="1"/>
</dbReference>
<dbReference type="InterPro" id="IPR006140">
    <property type="entry name" value="D-isomer_DH_NAD-bd"/>
</dbReference>
<keyword evidence="1" id="KW-0560">Oxidoreductase</keyword>
<sequence length="367" mass="39939">MLVKANASKTLKGHKLLMITPWEPPGAFIDKLAAKFPDLQVVYHQQTPPEKLTAPGDLPAEVWEDVTIILTFGTFPKPQEAPKLEYVQLMSAGANHVLDNPLFKDTDVTFCTANGIHGPQISEWIISTYLAFEHRFAEYLEKQKQAHWDRGNMMGMEDAVGKTVGILGYGSIGRQAARLATALGMSVHAYTLHPRRTPSSRRDKSWTPPGLGDPEGIFPSKWFSGGSTADLHGFLASGLDLLVVATPLTDKTAYLLGKAEFEVLAADGRKGRAFVSNIARGAVIDTAALIDALDDGTIKGAALDVTDPEPLPDGHPLWKAKNVIITPHVSGASAKYFERVLAVLEFNLTRMSEGRELVNKVDKKAGY</sequence>
<dbReference type="SUPFAM" id="SSF52283">
    <property type="entry name" value="Formate/glycerate dehydrogenase catalytic domain-like"/>
    <property type="match status" value="1"/>
</dbReference>
<dbReference type="Pfam" id="PF02826">
    <property type="entry name" value="2-Hacid_dh_C"/>
    <property type="match status" value="2"/>
</dbReference>
<dbReference type="PANTHER" id="PTHR43333:SF1">
    <property type="entry name" value="D-ISOMER SPECIFIC 2-HYDROXYACID DEHYDROGENASE NAD-BINDING DOMAIN-CONTAINING PROTEIN"/>
    <property type="match status" value="1"/>
</dbReference>
<reference evidence="4 5" key="1">
    <citation type="submission" date="2024-09" db="EMBL/GenBank/DDBJ databases">
        <title>Itraconazole resistance in Madurella fahalii resulting from another homologue of gene encoding cytochrome P450 14-alpha sterol demethylase (CYP51).</title>
        <authorList>
            <person name="Yoshioka I."/>
            <person name="Fahal A.H."/>
            <person name="Kaneko S."/>
            <person name="Yaguchi T."/>
        </authorList>
    </citation>
    <scope>NUCLEOTIDE SEQUENCE [LARGE SCALE GENOMIC DNA]</scope>
    <source>
        <strain evidence="4 5">IFM 68171</strain>
    </source>
</reference>
<dbReference type="InterPro" id="IPR029752">
    <property type="entry name" value="D-isomer_DH_CS1"/>
</dbReference>
<protein>
    <submittedName>
        <fullName evidence="4">D-isomer specific 2-hydroxyacid dehydrogenase NAD-binding domain-containing protein</fullName>
    </submittedName>
</protein>
<evidence type="ECO:0000256" key="2">
    <source>
        <dbReference type="ARBA" id="ARBA00023027"/>
    </source>
</evidence>
<evidence type="ECO:0000259" key="3">
    <source>
        <dbReference type="Pfam" id="PF02826"/>
    </source>
</evidence>
<feature type="domain" description="D-isomer specific 2-hydroxyacid dehydrogenase NAD-binding" evidence="3">
    <location>
        <begin position="128"/>
        <end position="198"/>
    </location>
</feature>
<keyword evidence="5" id="KW-1185">Reference proteome</keyword>
<evidence type="ECO:0000313" key="5">
    <source>
        <dbReference type="Proteomes" id="UP001628179"/>
    </source>
</evidence>
<dbReference type="Gene3D" id="3.40.50.720">
    <property type="entry name" value="NAD(P)-binding Rossmann-like Domain"/>
    <property type="match status" value="2"/>
</dbReference>
<organism evidence="4 5">
    <name type="scientific">Madurella fahalii</name>
    <dbReference type="NCBI Taxonomy" id="1157608"/>
    <lineage>
        <taxon>Eukaryota</taxon>
        <taxon>Fungi</taxon>
        <taxon>Dikarya</taxon>
        <taxon>Ascomycota</taxon>
        <taxon>Pezizomycotina</taxon>
        <taxon>Sordariomycetes</taxon>
        <taxon>Sordariomycetidae</taxon>
        <taxon>Sordariales</taxon>
        <taxon>Sordariales incertae sedis</taxon>
        <taxon>Madurella</taxon>
    </lineage>
</organism>
<dbReference type="GeneID" id="98179421"/>
<accession>A0ABQ0GL23</accession>
<dbReference type="EMBL" id="BAAFSV010000005">
    <property type="protein sequence ID" value="GAB1318468.1"/>
    <property type="molecule type" value="Genomic_DNA"/>
</dbReference>